<dbReference type="KEGG" id="ayw:AYWB_077"/>
<gene>
    <name evidence="2" type="ordered locus">AYWB_077</name>
</gene>
<dbReference type="PhylomeDB" id="Q2NK49"/>
<name>Q2NK49_AYWBP</name>
<dbReference type="eggNOG" id="COG0305">
    <property type="taxonomic scope" value="Bacteria"/>
</dbReference>
<dbReference type="GO" id="GO:0005524">
    <property type="term" value="F:ATP binding"/>
    <property type="evidence" value="ECO:0007669"/>
    <property type="project" value="InterPro"/>
</dbReference>
<reference evidence="2 3" key="1">
    <citation type="journal article" date="2006" name="J. Bacteriol.">
        <title>Living with genome instability: the adaptation of phytoplasmas to diverse environments of their insect and plant hosts.</title>
        <authorList>
            <person name="Bai X."/>
            <person name="Zhang J."/>
            <person name="Ewing A."/>
            <person name="Miller S.A."/>
            <person name="Jancso Radek A."/>
            <person name="Shevchenko D.V."/>
            <person name="Tsukerman K."/>
            <person name="Walunas T."/>
            <person name="Lapidus A."/>
            <person name="Campbell J.W."/>
            <person name="Hogenhout S.A."/>
        </authorList>
    </citation>
    <scope>NUCLEOTIDE SEQUENCE [LARGE SCALE GENOMIC DNA]</scope>
    <source>
        <strain evidence="2 3">AYWB</strain>
    </source>
</reference>
<protein>
    <recommendedName>
        <fullName evidence="1">SF4 helicase domain-containing protein</fullName>
    </recommendedName>
</protein>
<dbReference type="GO" id="GO:0006260">
    <property type="term" value="P:DNA replication"/>
    <property type="evidence" value="ECO:0007669"/>
    <property type="project" value="InterPro"/>
</dbReference>
<evidence type="ECO:0000259" key="1">
    <source>
        <dbReference type="Pfam" id="PF03796"/>
    </source>
</evidence>
<organism evidence="2 3">
    <name type="scientific">Aster yellows witches'-broom phytoplasma (strain AYWB)</name>
    <dbReference type="NCBI Taxonomy" id="322098"/>
    <lineage>
        <taxon>Bacteria</taxon>
        <taxon>Bacillati</taxon>
        <taxon>Mycoplasmatota</taxon>
        <taxon>Mollicutes</taxon>
        <taxon>Acholeplasmatales</taxon>
        <taxon>Acholeplasmataceae</taxon>
        <taxon>Candidatus Phytoplasma</taxon>
        <taxon>16SrI (Aster yellows group)</taxon>
    </lineage>
</organism>
<sequence>MASLQPEFFDTNQQSKQKIQDEYYRLSETFKVLNQSTKGFKKGQIITIEGYTGLGKTTFVYNFLLDIAKTKHKEISYYPHILVFSY</sequence>
<evidence type="ECO:0000313" key="3">
    <source>
        <dbReference type="Proteomes" id="UP000001934"/>
    </source>
</evidence>
<dbReference type="HOGENOM" id="CLU_2491116_0_0_14"/>
<dbReference type="GO" id="GO:0003678">
    <property type="term" value="F:DNA helicase activity"/>
    <property type="evidence" value="ECO:0007669"/>
    <property type="project" value="InterPro"/>
</dbReference>
<accession>Q2NK49</accession>
<dbReference type="AlphaFoldDB" id="Q2NK49"/>
<dbReference type="Gene3D" id="3.40.50.300">
    <property type="entry name" value="P-loop containing nucleotide triphosphate hydrolases"/>
    <property type="match status" value="1"/>
</dbReference>
<dbReference type="Pfam" id="PF03796">
    <property type="entry name" value="DnaB_C"/>
    <property type="match status" value="1"/>
</dbReference>
<dbReference type="SUPFAM" id="SSF52540">
    <property type="entry name" value="P-loop containing nucleoside triphosphate hydrolases"/>
    <property type="match status" value="1"/>
</dbReference>
<keyword evidence="3" id="KW-1185">Reference proteome</keyword>
<feature type="domain" description="SF4 helicase" evidence="1">
    <location>
        <begin position="28"/>
        <end position="75"/>
    </location>
</feature>
<dbReference type="EMBL" id="CP000061">
    <property type="protein sequence ID" value="ABC65194.1"/>
    <property type="molecule type" value="Genomic_DNA"/>
</dbReference>
<evidence type="ECO:0000313" key="2">
    <source>
        <dbReference type="EMBL" id="ABC65194.1"/>
    </source>
</evidence>
<proteinExistence type="predicted"/>
<dbReference type="Proteomes" id="UP000001934">
    <property type="component" value="Chromosome"/>
</dbReference>
<dbReference type="InterPro" id="IPR027417">
    <property type="entry name" value="P-loop_NTPase"/>
</dbReference>
<dbReference type="InterPro" id="IPR007694">
    <property type="entry name" value="DNA_helicase_DnaB-like_C"/>
</dbReference>